<dbReference type="InterPro" id="IPR050261">
    <property type="entry name" value="FrsA_esterase"/>
</dbReference>
<dbReference type="AlphaFoldDB" id="A0A8S1IRF7"/>
<dbReference type="EMBL" id="CAJHUC010000480">
    <property type="protein sequence ID" value="CAD7696456.1"/>
    <property type="molecule type" value="Genomic_DNA"/>
</dbReference>
<dbReference type="Proteomes" id="UP000708148">
    <property type="component" value="Unassembled WGS sequence"/>
</dbReference>
<organism evidence="2 3">
    <name type="scientific">Ostreobium quekettii</name>
    <dbReference type="NCBI Taxonomy" id="121088"/>
    <lineage>
        <taxon>Eukaryota</taxon>
        <taxon>Viridiplantae</taxon>
        <taxon>Chlorophyta</taxon>
        <taxon>core chlorophytes</taxon>
        <taxon>Ulvophyceae</taxon>
        <taxon>TCBD clade</taxon>
        <taxon>Bryopsidales</taxon>
        <taxon>Ostreobineae</taxon>
        <taxon>Ostreobiaceae</taxon>
        <taxon>Ostreobium</taxon>
    </lineage>
</organism>
<dbReference type="InterPro" id="IPR029058">
    <property type="entry name" value="AB_hydrolase_fold"/>
</dbReference>
<name>A0A8S1IRF7_9CHLO</name>
<evidence type="ECO:0000313" key="3">
    <source>
        <dbReference type="Proteomes" id="UP000708148"/>
    </source>
</evidence>
<protein>
    <recommendedName>
        <fullName evidence="1">Dienelactone hydrolase domain-containing protein</fullName>
    </recommendedName>
</protein>
<dbReference type="SUPFAM" id="SSF53474">
    <property type="entry name" value="alpha/beta-Hydrolases"/>
    <property type="match status" value="1"/>
</dbReference>
<keyword evidence="3" id="KW-1185">Reference proteome</keyword>
<proteinExistence type="predicted"/>
<accession>A0A8S1IRF7</accession>
<feature type="domain" description="Dienelactone hydrolase" evidence="1">
    <location>
        <begin position="20"/>
        <end position="242"/>
    </location>
</feature>
<comment type="caution">
    <text evidence="2">The sequence shown here is derived from an EMBL/GenBank/DDBJ whole genome shotgun (WGS) entry which is preliminary data.</text>
</comment>
<evidence type="ECO:0000259" key="1">
    <source>
        <dbReference type="Pfam" id="PF01738"/>
    </source>
</evidence>
<gene>
    <name evidence="2" type="ORF">OSTQU699_LOCUS1817</name>
</gene>
<dbReference type="GO" id="GO:0016787">
    <property type="term" value="F:hydrolase activity"/>
    <property type="evidence" value="ECO:0007669"/>
    <property type="project" value="InterPro"/>
</dbReference>
<dbReference type="Pfam" id="PF01738">
    <property type="entry name" value="DLH"/>
    <property type="match status" value="1"/>
</dbReference>
<dbReference type="PANTHER" id="PTHR22946:SF0">
    <property type="entry name" value="DIENELACTONE HYDROLASE DOMAIN-CONTAINING PROTEIN"/>
    <property type="match status" value="1"/>
</dbReference>
<reference evidence="2" key="1">
    <citation type="submission" date="2020-12" db="EMBL/GenBank/DDBJ databases">
        <authorList>
            <person name="Iha C."/>
        </authorList>
    </citation>
    <scope>NUCLEOTIDE SEQUENCE</scope>
</reference>
<sequence length="246" mass="26996">MALRTKTVEYRDPGGTALEGYVAWEECKGARLPGVLVAHTAIGPQEEFIRDKVHRLAAMGYVGFALDMFGAGHCVFGEEKDRFNDYLKEDRMRIRSRAVAAFDALKAQAVVDDAQCTAIGYCLGGKVVLDLARSGAEGLRGVASFHGILDSPTLQDSPPLKAKVLAMHGNLDPFVTPTMLQDFIAEMEGKGADYQLVVYGGCYHAFTRPDKTSPQDRSLGFFYSPEADRRSWRLMSDFLAEAFAPT</sequence>
<dbReference type="Gene3D" id="3.40.50.1820">
    <property type="entry name" value="alpha/beta hydrolase"/>
    <property type="match status" value="1"/>
</dbReference>
<dbReference type="InterPro" id="IPR002925">
    <property type="entry name" value="Dienelactn_hydro"/>
</dbReference>
<evidence type="ECO:0000313" key="2">
    <source>
        <dbReference type="EMBL" id="CAD7696456.1"/>
    </source>
</evidence>
<dbReference type="PANTHER" id="PTHR22946">
    <property type="entry name" value="DIENELACTONE HYDROLASE DOMAIN-CONTAINING PROTEIN-RELATED"/>
    <property type="match status" value="1"/>
</dbReference>
<dbReference type="OrthoDB" id="17560at2759"/>